<dbReference type="Pfam" id="PF00777">
    <property type="entry name" value="Glyco_transf_29"/>
    <property type="match status" value="1"/>
</dbReference>
<keyword evidence="11" id="KW-0333">Golgi apparatus</keyword>
<evidence type="ECO:0000256" key="9">
    <source>
        <dbReference type="ARBA" id="ARBA00022968"/>
    </source>
</evidence>
<evidence type="ECO:0000256" key="15">
    <source>
        <dbReference type="ARBA" id="ARBA00034249"/>
    </source>
</evidence>
<comment type="similarity">
    <text evidence="4">Belongs to the glycosyltransferase 29 family.</text>
</comment>
<keyword evidence="22" id="KW-0732">Signal</keyword>
<evidence type="ECO:0000256" key="22">
    <source>
        <dbReference type="SAM" id="SignalP"/>
    </source>
</evidence>
<dbReference type="CDD" id="cd23968">
    <property type="entry name" value="GT29_ST6GAL1_2"/>
    <property type="match status" value="1"/>
</dbReference>
<dbReference type="EMBL" id="GEHC01000174">
    <property type="protein sequence ID" value="JAV47471.1"/>
    <property type="molecule type" value="Transcribed_RNA"/>
</dbReference>
<dbReference type="PANTHER" id="PTHR46059">
    <property type="entry name" value="BETA-GALACTOSIDE ALPHA-2,6-SIALYLTRANSFERASE"/>
    <property type="match status" value="1"/>
</dbReference>
<dbReference type="GO" id="GO:0032580">
    <property type="term" value="C:Golgi cisterna membrane"/>
    <property type="evidence" value="ECO:0007669"/>
    <property type="project" value="UniProtKB-SubCell"/>
</dbReference>
<dbReference type="GO" id="GO:0003835">
    <property type="term" value="F:beta-galactoside alpha-2,6-sialyltransferase activity"/>
    <property type="evidence" value="ECO:0007669"/>
    <property type="project" value="UniProtKB-EC"/>
</dbReference>
<keyword evidence="8" id="KW-0812">Transmembrane</keyword>
<evidence type="ECO:0000256" key="7">
    <source>
        <dbReference type="ARBA" id="ARBA00022679"/>
    </source>
</evidence>
<dbReference type="GO" id="GO:0005576">
    <property type="term" value="C:extracellular region"/>
    <property type="evidence" value="ECO:0007669"/>
    <property type="project" value="UniProtKB-SubCell"/>
</dbReference>
<dbReference type="AlphaFoldDB" id="A0A1W7R8I7"/>
<evidence type="ECO:0000256" key="21">
    <source>
        <dbReference type="PIRSR" id="PIRSR005557-2"/>
    </source>
</evidence>
<evidence type="ECO:0000256" key="1">
    <source>
        <dbReference type="ARBA" id="ARBA00004447"/>
    </source>
</evidence>
<proteinExistence type="inferred from homology"/>
<keyword evidence="12" id="KW-0472">Membrane</keyword>
<evidence type="ECO:0000256" key="3">
    <source>
        <dbReference type="ARBA" id="ARBA00004922"/>
    </source>
</evidence>
<comment type="subcellular location">
    <subcellularLocation>
        <location evidence="1">Golgi apparatus</location>
        <location evidence="1">Golgi stack membrane</location>
        <topology evidence="1">Single-pass type II membrane protein</topology>
    </subcellularLocation>
    <subcellularLocation>
        <location evidence="2">Secreted</location>
    </subcellularLocation>
</comment>
<reference evidence="23" key="1">
    <citation type="submission" date="2016-03" db="EMBL/GenBank/DDBJ databases">
        <title>RNAseq analyses of the sensorial organs of adult female Aedes albopictus.</title>
        <authorList>
            <person name="Fabrizio L."/>
            <person name="Ribeiro J.M."/>
            <person name="Arca B."/>
        </authorList>
    </citation>
    <scope>NUCLEOTIDE SEQUENCE</scope>
</reference>
<keyword evidence="14" id="KW-0325">Glycoprotein</keyword>
<sequence length="412" mass="46958">MLRDATTRLATCCMISFAVACIVLIPSTTQSVAGKNHHLDRRSVFQFKHNASERQLRMGAEKPSIVNDERDAPRTRPQLRTSKNYNVAFDPSKYVCGDPLVAECVNKTQTFKARVLSEFRRILKDSFEDNNYYRVNYNKPIFNGESELCRLKRADVRNLSWRDPPFNWNELGSYFPLNPLFKERNASCAVIASAGSLKGSRLGGFIDDHDIVMRFNHAPTKGFENDVGSKTTVRVVNSQVVTKAEFKLLTAKLFRHVSIAAWDPGKFDQSLDDWIKNPDFNLFENFKKYREKYPGSNFHLVDPRSIWRAWTALQDKTHTKIMQNPPTSGFIGLGLLLPACRYIDMVEYIPSSRMNGLCHYYDSEINSACTFGSWHPLAAEKLYVLSMNTADEFTTYQRGVVRISLGSSHDGC</sequence>
<evidence type="ECO:0000256" key="16">
    <source>
        <dbReference type="ARBA" id="ARBA00034329"/>
    </source>
</evidence>
<evidence type="ECO:0000256" key="2">
    <source>
        <dbReference type="ARBA" id="ARBA00004613"/>
    </source>
</evidence>
<comment type="pathway">
    <text evidence="3">Protein modification; protein glycosylation.</text>
</comment>
<dbReference type="VEuPathDB" id="VectorBase:AALFPA_044888"/>
<evidence type="ECO:0000256" key="17">
    <source>
        <dbReference type="ARBA" id="ARBA00069321"/>
    </source>
</evidence>
<evidence type="ECO:0000313" key="23">
    <source>
        <dbReference type="EMBL" id="JAV47471.1"/>
    </source>
</evidence>
<evidence type="ECO:0000256" key="19">
    <source>
        <dbReference type="ARBA" id="ARBA00076676"/>
    </source>
</evidence>
<dbReference type="PANTHER" id="PTHR46059:SF1">
    <property type="entry name" value="BETA-GALACTOSIDE ALPHA-2,6-SIALYLTRANSFERASE"/>
    <property type="match status" value="1"/>
</dbReference>
<dbReference type="Gene3D" id="3.90.1480.20">
    <property type="entry name" value="Glycosyl transferase family 29"/>
    <property type="match status" value="1"/>
</dbReference>
<dbReference type="EC" id="2.4.3.1" evidence="16"/>
<organism evidence="23">
    <name type="scientific">Aedes albopictus</name>
    <name type="common">Asian tiger mosquito</name>
    <name type="synonym">Stegomyia albopicta</name>
    <dbReference type="NCBI Taxonomy" id="7160"/>
    <lineage>
        <taxon>Eukaryota</taxon>
        <taxon>Metazoa</taxon>
        <taxon>Ecdysozoa</taxon>
        <taxon>Arthropoda</taxon>
        <taxon>Hexapoda</taxon>
        <taxon>Insecta</taxon>
        <taxon>Pterygota</taxon>
        <taxon>Neoptera</taxon>
        <taxon>Endopterygota</taxon>
        <taxon>Diptera</taxon>
        <taxon>Nematocera</taxon>
        <taxon>Culicoidea</taxon>
        <taxon>Culicidae</taxon>
        <taxon>Culicinae</taxon>
        <taxon>Aedini</taxon>
        <taxon>Aedes</taxon>
        <taxon>Stegomyia</taxon>
    </lineage>
</organism>
<evidence type="ECO:0000256" key="20">
    <source>
        <dbReference type="ARBA" id="ARBA00080062"/>
    </source>
</evidence>
<accession>A0A1W7R8I7</accession>
<dbReference type="GO" id="GO:0097503">
    <property type="term" value="P:sialylation"/>
    <property type="evidence" value="ECO:0007669"/>
    <property type="project" value="TreeGrafter"/>
</dbReference>
<protein>
    <recommendedName>
        <fullName evidence="17">Beta-galactoside alpha-2,6-sialyltransferase 1</fullName>
        <ecNumber evidence="16">2.4.3.1</ecNumber>
    </recommendedName>
    <alternativeName>
        <fullName evidence="20">CMP-N-acetylneuraminate-beta-galactosamide-alpha-2,6-sialyltransferase 1</fullName>
    </alternativeName>
    <alternativeName>
        <fullName evidence="19">ST6Gal I</fullName>
    </alternativeName>
    <alternativeName>
        <fullName evidence="18">Sialyltransferase 1</fullName>
    </alternativeName>
</protein>
<dbReference type="FunFam" id="3.90.1480.20:FF:000012">
    <property type="entry name" value="ST6 beta-galactoside alpha-2,6-sialyltransferase 1"/>
    <property type="match status" value="1"/>
</dbReference>
<keyword evidence="10" id="KW-1133">Transmembrane helix</keyword>
<evidence type="ECO:0000256" key="4">
    <source>
        <dbReference type="ARBA" id="ARBA00006003"/>
    </source>
</evidence>
<dbReference type="VEuPathDB" id="VectorBase:AALF019210"/>
<evidence type="ECO:0000256" key="6">
    <source>
        <dbReference type="ARBA" id="ARBA00022676"/>
    </source>
</evidence>
<keyword evidence="7 23" id="KW-0808">Transferase</keyword>
<evidence type="ECO:0000256" key="8">
    <source>
        <dbReference type="ARBA" id="ARBA00022692"/>
    </source>
</evidence>
<evidence type="ECO:0000256" key="11">
    <source>
        <dbReference type="ARBA" id="ARBA00023034"/>
    </source>
</evidence>
<comment type="catalytic activity">
    <reaction evidence="15">
        <text>a beta-D-galactoside + CMP-N-acetyl-beta-neuraminate = an N-acetyl-alpha-neuraminyl-(2-&gt;6)-beta-D-galactosyl derivative + CMP + H(+)</text>
        <dbReference type="Rhea" id="RHEA:52104"/>
        <dbReference type="ChEBI" id="CHEBI:15378"/>
        <dbReference type="ChEBI" id="CHEBI:28034"/>
        <dbReference type="ChEBI" id="CHEBI:57812"/>
        <dbReference type="ChEBI" id="CHEBI:60377"/>
        <dbReference type="ChEBI" id="CHEBI:136398"/>
        <dbReference type="EC" id="2.4.3.1"/>
    </reaction>
</comment>
<keyword evidence="6" id="KW-0328">Glycosyltransferase</keyword>
<evidence type="ECO:0000256" key="13">
    <source>
        <dbReference type="ARBA" id="ARBA00023157"/>
    </source>
</evidence>
<dbReference type="VEuPathDB" id="VectorBase:AALC636_038023"/>
<dbReference type="InterPro" id="IPR038578">
    <property type="entry name" value="GT29-like_sf"/>
</dbReference>
<name>A0A1W7R8I7_AEDAL</name>
<feature type="chain" id="PRO_5012303643" description="Beta-galactoside alpha-2,6-sialyltransferase 1" evidence="22">
    <location>
        <begin position="21"/>
        <end position="412"/>
    </location>
</feature>
<keyword evidence="13" id="KW-1015">Disulfide bond</keyword>
<evidence type="ECO:0000256" key="10">
    <source>
        <dbReference type="ARBA" id="ARBA00022989"/>
    </source>
</evidence>
<dbReference type="PROSITE" id="PS51257">
    <property type="entry name" value="PROKAR_LIPOPROTEIN"/>
    <property type="match status" value="1"/>
</dbReference>
<feature type="signal peptide" evidence="22">
    <location>
        <begin position="1"/>
        <end position="20"/>
    </location>
</feature>
<evidence type="ECO:0000256" key="18">
    <source>
        <dbReference type="ARBA" id="ARBA00076526"/>
    </source>
</evidence>
<keyword evidence="5" id="KW-0964">Secreted</keyword>
<feature type="disulfide bond" evidence="21">
    <location>
        <begin position="188"/>
        <end position="340"/>
    </location>
</feature>
<evidence type="ECO:0000256" key="5">
    <source>
        <dbReference type="ARBA" id="ARBA00022525"/>
    </source>
</evidence>
<keyword evidence="9" id="KW-0735">Signal-anchor</keyword>
<dbReference type="InterPro" id="IPR001675">
    <property type="entry name" value="Glyco_trans_29"/>
</dbReference>
<evidence type="ECO:0000256" key="12">
    <source>
        <dbReference type="ARBA" id="ARBA00023136"/>
    </source>
</evidence>
<evidence type="ECO:0000256" key="14">
    <source>
        <dbReference type="ARBA" id="ARBA00023180"/>
    </source>
</evidence>